<keyword evidence="3" id="KW-1185">Reference proteome</keyword>
<feature type="compositionally biased region" description="Low complexity" evidence="1">
    <location>
        <begin position="45"/>
        <end position="64"/>
    </location>
</feature>
<organism evidence="2 3">
    <name type="scientific">Neocucurbitaria cava</name>
    <dbReference type="NCBI Taxonomy" id="798079"/>
    <lineage>
        <taxon>Eukaryota</taxon>
        <taxon>Fungi</taxon>
        <taxon>Dikarya</taxon>
        <taxon>Ascomycota</taxon>
        <taxon>Pezizomycotina</taxon>
        <taxon>Dothideomycetes</taxon>
        <taxon>Pleosporomycetidae</taxon>
        <taxon>Pleosporales</taxon>
        <taxon>Pleosporineae</taxon>
        <taxon>Cucurbitariaceae</taxon>
        <taxon>Neocucurbitaria</taxon>
    </lineage>
</organism>
<dbReference type="EMBL" id="JAPEUY010000006">
    <property type="protein sequence ID" value="KAJ4372123.1"/>
    <property type="molecule type" value="Genomic_DNA"/>
</dbReference>
<evidence type="ECO:0000256" key="1">
    <source>
        <dbReference type="SAM" id="MobiDB-lite"/>
    </source>
</evidence>
<dbReference type="Proteomes" id="UP001140560">
    <property type="component" value="Unassembled WGS sequence"/>
</dbReference>
<feature type="region of interest" description="Disordered" evidence="1">
    <location>
        <begin position="250"/>
        <end position="272"/>
    </location>
</feature>
<accession>A0A9W8YD56</accession>
<evidence type="ECO:0000313" key="2">
    <source>
        <dbReference type="EMBL" id="KAJ4372123.1"/>
    </source>
</evidence>
<sequence length="484" mass="54037">MRRKARVLNPPLQQAEFSALPVQVQRKYFSSLERLQIQQQALEEPTPTSGRSSRASSSTPFRPSLTLGSRRRQRKPENVVHGRDIAQADVDFFLSLPQKLRKQHFSREEQVLLLEKHRQTSPPDAQDRERAQQRFNDFQFDFSSIDDGASERGRPRRRSSSASPPVSPSAPSFGLPIAKEKERNSNRPSDRLHLDIMGPSASASMSSAGSIRRTMSLTTPPVRQSSSAAVLMADPPLFAMAPSTRHDRAHSASLSGRRSSHTPTAPVFDPEATHYQDPEARKKLRMYLASPQKFDEAIEFGFPSTGTNETIVPHYQLPPITSHARKFSRDMHTFLKDGKLSFLEDHSSENQGLDSDEDSVADMESPATPSSTGLSFRLHSRNVSQPKFSMDSSGLSPVHPVAGHLNREMTLRMTLTRPDLRADDDQLYGWQSSASKAVKDDPLALEELLLTDDMTGTKGAFYVKPKSRDSLVTRLLKRASLKGR</sequence>
<dbReference type="OrthoDB" id="5380370at2759"/>
<feature type="compositionally biased region" description="Polar residues" evidence="1">
    <location>
        <begin position="252"/>
        <end position="263"/>
    </location>
</feature>
<feature type="region of interest" description="Disordered" evidence="1">
    <location>
        <begin position="39"/>
        <end position="82"/>
    </location>
</feature>
<feature type="compositionally biased region" description="Basic and acidic residues" evidence="1">
    <location>
        <begin position="178"/>
        <end position="194"/>
    </location>
</feature>
<gene>
    <name evidence="2" type="ORF">N0V83_003896</name>
</gene>
<comment type="caution">
    <text evidence="2">The sequence shown here is derived from an EMBL/GenBank/DDBJ whole genome shotgun (WGS) entry which is preliminary data.</text>
</comment>
<evidence type="ECO:0008006" key="4">
    <source>
        <dbReference type="Google" id="ProtNLM"/>
    </source>
</evidence>
<protein>
    <recommendedName>
        <fullName evidence="4">Mucin</fullName>
    </recommendedName>
</protein>
<dbReference type="AlphaFoldDB" id="A0A9W8YD56"/>
<feature type="compositionally biased region" description="Low complexity" evidence="1">
    <location>
        <begin position="160"/>
        <end position="172"/>
    </location>
</feature>
<reference evidence="2" key="1">
    <citation type="submission" date="2022-10" db="EMBL/GenBank/DDBJ databases">
        <title>Tapping the CABI collections for fungal endophytes: first genome assemblies for Collariella, Neodidymelliopsis, Ascochyta clinopodiicola, Didymella pomorum, Didymosphaeria variabile, Neocosmospora piperis and Neocucurbitaria cava.</title>
        <authorList>
            <person name="Hill R."/>
        </authorList>
    </citation>
    <scope>NUCLEOTIDE SEQUENCE</scope>
    <source>
        <strain evidence="2">IMI 356814</strain>
    </source>
</reference>
<feature type="compositionally biased region" description="Low complexity" evidence="1">
    <location>
        <begin position="200"/>
        <end position="210"/>
    </location>
</feature>
<evidence type="ECO:0000313" key="3">
    <source>
        <dbReference type="Proteomes" id="UP001140560"/>
    </source>
</evidence>
<proteinExistence type="predicted"/>
<name>A0A9W8YD56_9PLEO</name>
<feature type="region of interest" description="Disordered" evidence="1">
    <location>
        <begin position="136"/>
        <end position="211"/>
    </location>
</feature>
<feature type="region of interest" description="Disordered" evidence="1">
    <location>
        <begin position="346"/>
        <end position="375"/>
    </location>
</feature>